<keyword evidence="2" id="KW-1185">Reference proteome</keyword>
<protein>
    <submittedName>
        <fullName evidence="1">Uncharacterized protein</fullName>
    </submittedName>
</protein>
<name>A0A0D7AWZ5_9AGAR</name>
<gene>
    <name evidence="1" type="ORF">CYLTODRAFT_459549</name>
</gene>
<organism evidence="1 2">
    <name type="scientific">Cylindrobasidium torrendii FP15055 ss-10</name>
    <dbReference type="NCBI Taxonomy" id="1314674"/>
    <lineage>
        <taxon>Eukaryota</taxon>
        <taxon>Fungi</taxon>
        <taxon>Dikarya</taxon>
        <taxon>Basidiomycota</taxon>
        <taxon>Agaricomycotina</taxon>
        <taxon>Agaricomycetes</taxon>
        <taxon>Agaricomycetidae</taxon>
        <taxon>Agaricales</taxon>
        <taxon>Marasmiineae</taxon>
        <taxon>Physalacriaceae</taxon>
        <taxon>Cylindrobasidium</taxon>
    </lineage>
</organism>
<sequence>MSSPSNAQNFDVHTASPAENTIKAFVERYSHASSDLSSLGLDELMAIAGVLRQASAIIEATKDSILAFREFTPAELRSWFRRRQLTIQAYDIIHGRATDILLQEFASDDESNSNEF</sequence>
<proteinExistence type="predicted"/>
<evidence type="ECO:0000313" key="1">
    <source>
        <dbReference type="EMBL" id="KIY61801.1"/>
    </source>
</evidence>
<dbReference type="AlphaFoldDB" id="A0A0D7AWZ5"/>
<accession>A0A0D7AWZ5</accession>
<dbReference type="Proteomes" id="UP000054007">
    <property type="component" value="Unassembled WGS sequence"/>
</dbReference>
<evidence type="ECO:0000313" key="2">
    <source>
        <dbReference type="Proteomes" id="UP000054007"/>
    </source>
</evidence>
<dbReference type="EMBL" id="KN880868">
    <property type="protein sequence ID" value="KIY61801.1"/>
    <property type="molecule type" value="Genomic_DNA"/>
</dbReference>
<reference evidence="1 2" key="1">
    <citation type="journal article" date="2015" name="Fungal Genet. Biol.">
        <title>Evolution of novel wood decay mechanisms in Agaricales revealed by the genome sequences of Fistulina hepatica and Cylindrobasidium torrendii.</title>
        <authorList>
            <person name="Floudas D."/>
            <person name="Held B.W."/>
            <person name="Riley R."/>
            <person name="Nagy L.G."/>
            <person name="Koehler G."/>
            <person name="Ransdell A.S."/>
            <person name="Younus H."/>
            <person name="Chow J."/>
            <person name="Chiniquy J."/>
            <person name="Lipzen A."/>
            <person name="Tritt A."/>
            <person name="Sun H."/>
            <person name="Haridas S."/>
            <person name="LaButti K."/>
            <person name="Ohm R.A."/>
            <person name="Kues U."/>
            <person name="Blanchette R.A."/>
            <person name="Grigoriev I.V."/>
            <person name="Minto R.E."/>
            <person name="Hibbett D.S."/>
        </authorList>
    </citation>
    <scope>NUCLEOTIDE SEQUENCE [LARGE SCALE GENOMIC DNA]</scope>
    <source>
        <strain evidence="1 2">FP15055 ss-10</strain>
    </source>
</reference>